<dbReference type="Pfam" id="PF00059">
    <property type="entry name" value="Lectin_C"/>
    <property type="match status" value="1"/>
</dbReference>
<dbReference type="GO" id="GO:0005886">
    <property type="term" value="C:plasma membrane"/>
    <property type="evidence" value="ECO:0007669"/>
    <property type="project" value="InterPro"/>
</dbReference>
<evidence type="ECO:0000313" key="3">
    <source>
        <dbReference type="EMBL" id="ELU07018.1"/>
    </source>
</evidence>
<dbReference type="HOGENOM" id="CLU_1504851_0_0_1"/>
<dbReference type="PANTHER" id="PTHR15028:SF6">
    <property type="entry name" value="B-CELL DIFFERENTIATION ANTIGEN CD72"/>
    <property type="match status" value="1"/>
</dbReference>
<dbReference type="Proteomes" id="UP000014760">
    <property type="component" value="Unassembled WGS sequence"/>
</dbReference>
<organism evidence="3">
    <name type="scientific">Capitella teleta</name>
    <name type="common">Polychaete worm</name>
    <dbReference type="NCBI Taxonomy" id="283909"/>
    <lineage>
        <taxon>Eukaryota</taxon>
        <taxon>Metazoa</taxon>
        <taxon>Spiralia</taxon>
        <taxon>Lophotrochozoa</taxon>
        <taxon>Annelida</taxon>
        <taxon>Polychaeta</taxon>
        <taxon>Sedentaria</taxon>
        <taxon>Scolecida</taxon>
        <taxon>Capitellidae</taxon>
        <taxon>Capitella</taxon>
    </lineage>
</organism>
<accession>R7ULQ8</accession>
<reference evidence="5" key="1">
    <citation type="submission" date="2012-12" db="EMBL/GenBank/DDBJ databases">
        <authorList>
            <person name="Hellsten U."/>
            <person name="Grimwood J."/>
            <person name="Chapman J.A."/>
            <person name="Shapiro H."/>
            <person name="Aerts A."/>
            <person name="Otillar R.P."/>
            <person name="Terry A.Y."/>
            <person name="Boore J.L."/>
            <person name="Simakov O."/>
            <person name="Marletaz F."/>
            <person name="Cho S.-J."/>
            <person name="Edsinger-Gonzales E."/>
            <person name="Havlak P."/>
            <person name="Kuo D.-H."/>
            <person name="Larsson T."/>
            <person name="Lv J."/>
            <person name="Arendt D."/>
            <person name="Savage R."/>
            <person name="Osoegawa K."/>
            <person name="de Jong P."/>
            <person name="Lindberg D.R."/>
            <person name="Seaver E.C."/>
            <person name="Weisblat D.A."/>
            <person name="Putnam N.H."/>
            <person name="Grigoriev I.V."/>
            <person name="Rokhsar D.S."/>
        </authorList>
    </citation>
    <scope>NUCLEOTIDE SEQUENCE</scope>
    <source>
        <strain evidence="5">I ESC-2004</strain>
    </source>
</reference>
<dbReference type="EMBL" id="AMQN01007207">
    <property type="status" value="NOT_ANNOTATED_CDS"/>
    <property type="molecule type" value="Genomic_DNA"/>
</dbReference>
<feature type="signal peptide" evidence="1">
    <location>
        <begin position="1"/>
        <end position="21"/>
    </location>
</feature>
<dbReference type="PROSITE" id="PS50041">
    <property type="entry name" value="C_TYPE_LECTIN_2"/>
    <property type="match status" value="1"/>
</dbReference>
<proteinExistence type="predicted"/>
<dbReference type="SUPFAM" id="SSF56436">
    <property type="entry name" value="C-type lectin-like"/>
    <property type="match status" value="1"/>
</dbReference>
<protein>
    <recommendedName>
        <fullName evidence="2">C-type lectin domain-containing protein</fullName>
    </recommendedName>
</protein>
<dbReference type="OMA" id="TIADAWI"/>
<name>R7ULQ8_CAPTE</name>
<dbReference type="InterPro" id="IPR016187">
    <property type="entry name" value="CTDL_fold"/>
</dbReference>
<dbReference type="InterPro" id="IPR001304">
    <property type="entry name" value="C-type_lectin-like"/>
</dbReference>
<sequence length="179" mass="20275">MAADLTLKVVCILVALGSIHSEVCPDGWFKWMNTCYYLSATKETRSNANNSCHEMDSHLAHIESDDDNTFLTELLKINLNVHVTSAWIGLWKAEDLLNRGGHGQEMSRFQVKWSPNGAKMNPPVDNLVLGWRKQENGSINNVRISSTTYAKTPSYTNGRSRLTHPYTHTLTHQYTYVPH</sequence>
<dbReference type="EMBL" id="KB300220">
    <property type="protein sequence ID" value="ELU07018.1"/>
    <property type="molecule type" value="Genomic_DNA"/>
</dbReference>
<dbReference type="CDD" id="cd00037">
    <property type="entry name" value="CLECT"/>
    <property type="match status" value="1"/>
</dbReference>
<dbReference type="GO" id="GO:0004888">
    <property type="term" value="F:transmembrane signaling receptor activity"/>
    <property type="evidence" value="ECO:0007669"/>
    <property type="project" value="InterPro"/>
</dbReference>
<dbReference type="Gene3D" id="3.10.100.10">
    <property type="entry name" value="Mannose-Binding Protein A, subunit A"/>
    <property type="match status" value="1"/>
</dbReference>
<feature type="domain" description="C-type lectin" evidence="2">
    <location>
        <begin position="31"/>
        <end position="90"/>
    </location>
</feature>
<dbReference type="EMBL" id="AMQN01007208">
    <property type="status" value="NOT_ANNOTATED_CDS"/>
    <property type="molecule type" value="Genomic_DNA"/>
</dbReference>
<dbReference type="InterPro" id="IPR016186">
    <property type="entry name" value="C-type_lectin-like/link_sf"/>
</dbReference>
<reference evidence="4" key="3">
    <citation type="submission" date="2015-06" db="UniProtKB">
        <authorList>
            <consortium name="EnsemblMetazoa"/>
        </authorList>
    </citation>
    <scope>IDENTIFICATION</scope>
</reference>
<evidence type="ECO:0000313" key="4">
    <source>
        <dbReference type="EnsemblMetazoa" id="CapteP204623"/>
    </source>
</evidence>
<dbReference type="EMBL" id="AMQN01007209">
    <property type="status" value="NOT_ANNOTATED_CDS"/>
    <property type="molecule type" value="Genomic_DNA"/>
</dbReference>
<evidence type="ECO:0000313" key="5">
    <source>
        <dbReference type="Proteomes" id="UP000014760"/>
    </source>
</evidence>
<dbReference type="AlphaFoldDB" id="R7ULQ8"/>
<evidence type="ECO:0000256" key="1">
    <source>
        <dbReference type="SAM" id="SignalP"/>
    </source>
</evidence>
<evidence type="ECO:0000259" key="2">
    <source>
        <dbReference type="PROSITE" id="PS50041"/>
    </source>
</evidence>
<reference evidence="3 5" key="2">
    <citation type="journal article" date="2013" name="Nature">
        <title>Insights into bilaterian evolution from three spiralian genomes.</title>
        <authorList>
            <person name="Simakov O."/>
            <person name="Marletaz F."/>
            <person name="Cho S.J."/>
            <person name="Edsinger-Gonzales E."/>
            <person name="Havlak P."/>
            <person name="Hellsten U."/>
            <person name="Kuo D.H."/>
            <person name="Larsson T."/>
            <person name="Lv J."/>
            <person name="Arendt D."/>
            <person name="Savage R."/>
            <person name="Osoegawa K."/>
            <person name="de Jong P."/>
            <person name="Grimwood J."/>
            <person name="Chapman J.A."/>
            <person name="Shapiro H."/>
            <person name="Aerts A."/>
            <person name="Otillar R.P."/>
            <person name="Terry A.Y."/>
            <person name="Boore J.L."/>
            <person name="Grigoriev I.V."/>
            <person name="Lindberg D.R."/>
            <person name="Seaver E.C."/>
            <person name="Weisblat D.A."/>
            <person name="Putnam N.H."/>
            <person name="Rokhsar D.S."/>
        </authorList>
    </citation>
    <scope>NUCLEOTIDE SEQUENCE</scope>
    <source>
        <strain evidence="3 5">I ESC-2004</strain>
    </source>
</reference>
<feature type="chain" id="PRO_5008788186" description="C-type lectin domain-containing protein" evidence="1">
    <location>
        <begin position="22"/>
        <end position="179"/>
    </location>
</feature>
<dbReference type="InterPro" id="IPR039689">
    <property type="entry name" value="CD72"/>
</dbReference>
<dbReference type="EnsemblMetazoa" id="CapteT204623">
    <property type="protein sequence ID" value="CapteP204623"/>
    <property type="gene ID" value="CapteG204623"/>
</dbReference>
<dbReference type="PANTHER" id="PTHR15028">
    <property type="entry name" value="CD72-RELATED"/>
    <property type="match status" value="1"/>
</dbReference>
<dbReference type="SMART" id="SM00034">
    <property type="entry name" value="CLECT"/>
    <property type="match status" value="1"/>
</dbReference>
<keyword evidence="1" id="KW-0732">Signal</keyword>
<dbReference type="OrthoDB" id="2142683at2759"/>
<gene>
    <name evidence="3" type="ORF">CAPTEDRAFT_204623</name>
</gene>
<keyword evidence="5" id="KW-1185">Reference proteome</keyword>